<proteinExistence type="predicted"/>
<dbReference type="HOGENOM" id="CLU_025796_0_0_1"/>
<reference evidence="2 3" key="1">
    <citation type="submission" date="2013-03" db="EMBL/GenBank/DDBJ databases">
        <title>The Genome Sequence of Exophiala aquamarina CBS 119918.</title>
        <authorList>
            <consortium name="The Broad Institute Genomics Platform"/>
            <person name="Cuomo C."/>
            <person name="de Hoog S."/>
            <person name="Gorbushina A."/>
            <person name="Walker B."/>
            <person name="Young S.K."/>
            <person name="Zeng Q."/>
            <person name="Gargeya S."/>
            <person name="Fitzgerald M."/>
            <person name="Haas B."/>
            <person name="Abouelleil A."/>
            <person name="Allen A.W."/>
            <person name="Alvarado L."/>
            <person name="Arachchi H.M."/>
            <person name="Berlin A.M."/>
            <person name="Chapman S.B."/>
            <person name="Gainer-Dewar J."/>
            <person name="Goldberg J."/>
            <person name="Griggs A."/>
            <person name="Gujja S."/>
            <person name="Hansen M."/>
            <person name="Howarth C."/>
            <person name="Imamovic A."/>
            <person name="Ireland A."/>
            <person name="Larimer J."/>
            <person name="McCowan C."/>
            <person name="Murphy C."/>
            <person name="Pearson M."/>
            <person name="Poon T.W."/>
            <person name="Priest M."/>
            <person name="Roberts A."/>
            <person name="Saif S."/>
            <person name="Shea T."/>
            <person name="Sisk P."/>
            <person name="Sykes S."/>
            <person name="Wortman J."/>
            <person name="Nusbaum C."/>
            <person name="Birren B."/>
        </authorList>
    </citation>
    <scope>NUCLEOTIDE SEQUENCE [LARGE SCALE GENOMIC DNA]</scope>
    <source>
        <strain evidence="2 3">CBS 119918</strain>
    </source>
</reference>
<organism evidence="2 3">
    <name type="scientific">Exophiala aquamarina CBS 119918</name>
    <dbReference type="NCBI Taxonomy" id="1182545"/>
    <lineage>
        <taxon>Eukaryota</taxon>
        <taxon>Fungi</taxon>
        <taxon>Dikarya</taxon>
        <taxon>Ascomycota</taxon>
        <taxon>Pezizomycotina</taxon>
        <taxon>Eurotiomycetes</taxon>
        <taxon>Chaetothyriomycetidae</taxon>
        <taxon>Chaetothyriales</taxon>
        <taxon>Herpotrichiellaceae</taxon>
        <taxon>Exophiala</taxon>
    </lineage>
</organism>
<evidence type="ECO:0000313" key="2">
    <source>
        <dbReference type="EMBL" id="KEF62471.1"/>
    </source>
</evidence>
<dbReference type="GeneID" id="25275395"/>
<keyword evidence="1" id="KW-1133">Transmembrane helix</keyword>
<sequence>MEDGVSDTGVRILCGSFENLTSVKWDSRFKERQKFIRKNENEPYINTLKREDGEEGRVSLARTFMQGPDTNNICVPQADKVSRFCSGASLDILQDSKAPHLVALLDERSINGGTIRCRDTRGPWTARGLYDKLRAPRFPEQVTPCGASAISTPDNENESQLVQPDAERRLIYLVDLDRWSIYALIGTVSENQAPTLRAALFRHLAYETLIAATLSPKGFLSYQLAFHLPYYALRESSHAIEDPRRDMNNNPLRHYQDVSFLDWNERRSTCDILYEAQVSCVVAGRNEWIWDAYCFVDAYFDQGEGRDSISIYKDETEGYEGLSTDPLTRGEEDADKPIWDPRIYFLLLFRIRLEQVKTEWQKVVEKVWQSVRHYERAQHDQVSQVRKYSSSKDADQHSENVRKSLNFTRKARQLSKKLLDGLSKTIDSCKRFSSKNAVTFHDLRRSESAYRSISAIQEIFEELEALKKTLEGQAVRCEDFTRDLELHLTHATIDVGNIQKQLAQDSKTLSVIMILFMSPIMLTAGLFSMDESVLPFPQNTRTFFLSTIVLGVVGLVFAIAPPHIFKLRQGHHGQLKGFSFLKRQRTSIFRQTSPSDDALTSSNSDVEARALDTTMRNAISRHSVPSVFAPPSIVDQHSG</sequence>
<dbReference type="EMBL" id="AMGV01000001">
    <property type="protein sequence ID" value="KEF62471.1"/>
    <property type="molecule type" value="Genomic_DNA"/>
</dbReference>
<name>A0A072PRH1_9EURO</name>
<dbReference type="OrthoDB" id="4121235at2759"/>
<evidence type="ECO:0000313" key="3">
    <source>
        <dbReference type="Proteomes" id="UP000027920"/>
    </source>
</evidence>
<keyword evidence="1" id="KW-0812">Transmembrane</keyword>
<dbReference type="AlphaFoldDB" id="A0A072PRH1"/>
<dbReference type="VEuPathDB" id="FungiDB:A1O9_00443"/>
<gene>
    <name evidence="2" type="ORF">A1O9_00443</name>
</gene>
<feature type="transmembrane region" description="Helical" evidence="1">
    <location>
        <begin position="541"/>
        <end position="560"/>
    </location>
</feature>
<evidence type="ECO:0000256" key="1">
    <source>
        <dbReference type="SAM" id="Phobius"/>
    </source>
</evidence>
<feature type="transmembrane region" description="Helical" evidence="1">
    <location>
        <begin position="509"/>
        <end position="529"/>
    </location>
</feature>
<dbReference type="RefSeq" id="XP_013265061.1">
    <property type="nucleotide sequence ID" value="XM_013409607.1"/>
</dbReference>
<protein>
    <submittedName>
        <fullName evidence="2">Uncharacterized protein</fullName>
    </submittedName>
</protein>
<dbReference type="Proteomes" id="UP000027920">
    <property type="component" value="Unassembled WGS sequence"/>
</dbReference>
<keyword evidence="1" id="KW-0472">Membrane</keyword>
<keyword evidence="3" id="KW-1185">Reference proteome</keyword>
<accession>A0A072PRH1</accession>
<comment type="caution">
    <text evidence="2">The sequence shown here is derived from an EMBL/GenBank/DDBJ whole genome shotgun (WGS) entry which is preliminary data.</text>
</comment>